<dbReference type="VEuPathDB" id="TriTrypDB:TvY486_0200820"/>
<gene>
    <name evidence="1" type="ORF">TVY486_0200820</name>
</gene>
<accession>G0TRU8</accession>
<sequence length="143" mass="16148">MSSANCTVAKKVIEPFCRLASKLQARSSLKLASADETILKVIAEHNANGTDAAASSTKRYMTEQKQLFHYRVVRFFDECHYLASGNYFRTYTKANFILDVRFVTKVFFLFIVGTLVGRKSIFPPIDPDSPLVLALENKVNPNY</sequence>
<dbReference type="EMBL" id="HE573018">
    <property type="protein sequence ID" value="CCC46670.1"/>
    <property type="molecule type" value="Genomic_DNA"/>
</dbReference>
<proteinExistence type="predicted"/>
<protein>
    <submittedName>
        <fullName evidence="1">Uncharacterized protein</fullName>
    </submittedName>
</protein>
<dbReference type="PANTHER" id="PTHR40736">
    <property type="match status" value="1"/>
</dbReference>
<evidence type="ECO:0000313" key="1">
    <source>
        <dbReference type="EMBL" id="CCC46670.1"/>
    </source>
</evidence>
<organism evidence="1">
    <name type="scientific">Trypanosoma vivax (strain Y486)</name>
    <dbReference type="NCBI Taxonomy" id="1055687"/>
    <lineage>
        <taxon>Eukaryota</taxon>
        <taxon>Discoba</taxon>
        <taxon>Euglenozoa</taxon>
        <taxon>Kinetoplastea</taxon>
        <taxon>Metakinetoplastina</taxon>
        <taxon>Trypanosomatida</taxon>
        <taxon>Trypanosomatidae</taxon>
        <taxon>Trypanosoma</taxon>
        <taxon>Duttonella</taxon>
    </lineage>
</organism>
<dbReference type="AlphaFoldDB" id="G0TRU8"/>
<dbReference type="PANTHER" id="PTHR40736:SF2">
    <property type="match status" value="1"/>
</dbReference>
<name>G0TRU8_TRYVY</name>
<dbReference type="OMA" id="FFDECHY"/>
<reference evidence="1" key="1">
    <citation type="journal article" date="2012" name="Proc. Natl. Acad. Sci. U.S.A.">
        <title>Antigenic diversity is generated by distinct evolutionary mechanisms in African trypanosome species.</title>
        <authorList>
            <person name="Jackson A.P."/>
            <person name="Berry A."/>
            <person name="Aslett M."/>
            <person name="Allison H.C."/>
            <person name="Burton P."/>
            <person name="Vavrova-Anderson J."/>
            <person name="Brown R."/>
            <person name="Browne H."/>
            <person name="Corton N."/>
            <person name="Hauser H."/>
            <person name="Gamble J."/>
            <person name="Gilderthorp R."/>
            <person name="Marcello L."/>
            <person name="McQuillan J."/>
            <person name="Otto T.D."/>
            <person name="Quail M.A."/>
            <person name="Sanders M.J."/>
            <person name="van Tonder A."/>
            <person name="Ginger M.L."/>
            <person name="Field M.C."/>
            <person name="Barry J.D."/>
            <person name="Hertz-Fowler C."/>
            <person name="Berriman M."/>
        </authorList>
    </citation>
    <scope>NUCLEOTIDE SEQUENCE</scope>
    <source>
        <strain evidence="1">Y486</strain>
    </source>
</reference>